<proteinExistence type="predicted"/>
<dbReference type="EMBL" id="QGKV02000649">
    <property type="protein sequence ID" value="KAF3582896.1"/>
    <property type="molecule type" value="Genomic_DNA"/>
</dbReference>
<protein>
    <submittedName>
        <fullName evidence="1">Uncharacterized protein</fullName>
    </submittedName>
</protein>
<accession>A0ABQ7E0L7</accession>
<organism evidence="1 2">
    <name type="scientific">Brassica cretica</name>
    <name type="common">Mustard</name>
    <dbReference type="NCBI Taxonomy" id="69181"/>
    <lineage>
        <taxon>Eukaryota</taxon>
        <taxon>Viridiplantae</taxon>
        <taxon>Streptophyta</taxon>
        <taxon>Embryophyta</taxon>
        <taxon>Tracheophyta</taxon>
        <taxon>Spermatophyta</taxon>
        <taxon>Magnoliopsida</taxon>
        <taxon>eudicotyledons</taxon>
        <taxon>Gunneridae</taxon>
        <taxon>Pentapetalae</taxon>
        <taxon>rosids</taxon>
        <taxon>malvids</taxon>
        <taxon>Brassicales</taxon>
        <taxon>Brassicaceae</taxon>
        <taxon>Brassiceae</taxon>
        <taxon>Brassica</taxon>
    </lineage>
</organism>
<name>A0ABQ7E0L7_BRACR</name>
<sequence>MVAMGFVKRNGLKLGESFTLKSINEHDKAAPVVKVIIDDHCQQKAIVDVASDSFHQNQNQISFEPEAKEIEQQPDAILLQCAAASMNMISEKSRNKMAKEIQDGCGLSQNSILFTGWPAMFSCDVLHYAILKTTSTLAFDSAST</sequence>
<keyword evidence="2" id="KW-1185">Reference proteome</keyword>
<gene>
    <name evidence="1" type="ORF">DY000_02034350</name>
</gene>
<evidence type="ECO:0000313" key="2">
    <source>
        <dbReference type="Proteomes" id="UP000266723"/>
    </source>
</evidence>
<reference evidence="1 2" key="1">
    <citation type="journal article" date="2020" name="BMC Genomics">
        <title>Intraspecific diversification of the crop wild relative Brassica cretica Lam. using demographic model selection.</title>
        <authorList>
            <person name="Kioukis A."/>
            <person name="Michalopoulou V.A."/>
            <person name="Briers L."/>
            <person name="Pirintsos S."/>
            <person name="Studholme D.J."/>
            <person name="Pavlidis P."/>
            <person name="Sarris P.F."/>
        </authorList>
    </citation>
    <scope>NUCLEOTIDE SEQUENCE [LARGE SCALE GENOMIC DNA]</scope>
    <source>
        <strain evidence="2">cv. PFS-1207/04</strain>
    </source>
</reference>
<comment type="caution">
    <text evidence="1">The sequence shown here is derived from an EMBL/GenBank/DDBJ whole genome shotgun (WGS) entry which is preliminary data.</text>
</comment>
<dbReference type="Proteomes" id="UP000266723">
    <property type="component" value="Unassembled WGS sequence"/>
</dbReference>
<evidence type="ECO:0000313" key="1">
    <source>
        <dbReference type="EMBL" id="KAF3582896.1"/>
    </source>
</evidence>